<feature type="transmembrane region" description="Helical" evidence="2">
    <location>
        <begin position="100"/>
        <end position="116"/>
    </location>
</feature>
<dbReference type="Proteomes" id="UP000516134">
    <property type="component" value="Chromosome"/>
</dbReference>
<feature type="transmembrane region" description="Helical" evidence="2">
    <location>
        <begin position="75"/>
        <end position="94"/>
    </location>
</feature>
<dbReference type="RefSeq" id="WP_187713864.1">
    <property type="nucleotide sequence ID" value="NZ_CP060780.1"/>
</dbReference>
<accession>A0ABX6SXW0</accession>
<evidence type="ECO:0000256" key="1">
    <source>
        <dbReference type="SAM" id="MobiDB-lite"/>
    </source>
</evidence>
<keyword evidence="2" id="KW-0472">Membrane</keyword>
<feature type="region of interest" description="Disordered" evidence="1">
    <location>
        <begin position="140"/>
        <end position="162"/>
    </location>
</feature>
<reference evidence="3 4" key="1">
    <citation type="submission" date="2020-08" db="EMBL/GenBank/DDBJ databases">
        <title>Genome sequence of Sphingomonas daechungensis KACC 18115T.</title>
        <authorList>
            <person name="Hyun D.-W."/>
            <person name="Bae J.-W."/>
        </authorList>
    </citation>
    <scope>NUCLEOTIDE SEQUENCE [LARGE SCALE GENOMIC DNA]</scope>
    <source>
        <strain evidence="3 4">KACC 18115</strain>
    </source>
</reference>
<keyword evidence="4" id="KW-1185">Reference proteome</keyword>
<evidence type="ECO:0008006" key="5">
    <source>
        <dbReference type="Google" id="ProtNLM"/>
    </source>
</evidence>
<dbReference type="EMBL" id="CP060780">
    <property type="protein sequence ID" value="QNP42431.1"/>
    <property type="molecule type" value="Genomic_DNA"/>
</dbReference>
<organism evidence="3 4">
    <name type="scientific">Sphingomonas daechungensis</name>
    <dbReference type="NCBI Taxonomy" id="1176646"/>
    <lineage>
        <taxon>Bacteria</taxon>
        <taxon>Pseudomonadati</taxon>
        <taxon>Pseudomonadota</taxon>
        <taxon>Alphaproteobacteria</taxon>
        <taxon>Sphingomonadales</taxon>
        <taxon>Sphingomonadaceae</taxon>
        <taxon>Sphingomonas</taxon>
    </lineage>
</organism>
<keyword evidence="2" id="KW-0812">Transmembrane</keyword>
<sequence length="162" mass="17423">MPLTSTVVAIDGTAVPADYQVSQFAKRLDQAQGKPVKVTLVQPNGRKLELSQQKHRITSDPAAVRDRDLRVAARLVTALLACTALLVCGLLLALRRPNDPVAMLLAFAFVGMVATIDPPMQLWLWTNQDYMIDILGRSSSTCSSSPSLPSRTASSSRASFAG</sequence>
<evidence type="ECO:0000313" key="4">
    <source>
        <dbReference type="Proteomes" id="UP000516134"/>
    </source>
</evidence>
<evidence type="ECO:0000313" key="3">
    <source>
        <dbReference type="EMBL" id="QNP42431.1"/>
    </source>
</evidence>
<keyword evidence="2" id="KW-1133">Transmembrane helix</keyword>
<gene>
    <name evidence="3" type="ORF">H9L15_08940</name>
</gene>
<proteinExistence type="predicted"/>
<name>A0ABX6SXW0_9SPHN</name>
<evidence type="ECO:0000256" key="2">
    <source>
        <dbReference type="SAM" id="Phobius"/>
    </source>
</evidence>
<protein>
    <recommendedName>
        <fullName evidence="5">PDZ domain-containing protein</fullName>
    </recommendedName>
</protein>